<evidence type="ECO:0000256" key="3">
    <source>
        <dbReference type="ARBA" id="ARBA00022989"/>
    </source>
</evidence>
<keyword evidence="2 6" id="KW-0812">Transmembrane</keyword>
<feature type="compositionally biased region" description="Acidic residues" evidence="5">
    <location>
        <begin position="483"/>
        <end position="494"/>
    </location>
</feature>
<keyword evidence="3 6" id="KW-1133">Transmembrane helix</keyword>
<dbReference type="InterPro" id="IPR037185">
    <property type="entry name" value="EmrE-like"/>
</dbReference>
<comment type="subcellular location">
    <subcellularLocation>
        <location evidence="1">Membrane</location>
        <topology evidence="1">Multi-pass membrane protein</topology>
    </subcellularLocation>
</comment>
<comment type="caution">
    <text evidence="8">The sequence shown here is derived from an EMBL/GenBank/DDBJ whole genome shotgun (WGS) entry which is preliminary data.</text>
</comment>
<evidence type="ECO:0000256" key="2">
    <source>
        <dbReference type="ARBA" id="ARBA00022692"/>
    </source>
</evidence>
<feature type="region of interest" description="Disordered" evidence="5">
    <location>
        <begin position="481"/>
        <end position="502"/>
    </location>
</feature>
<reference evidence="8 9" key="1">
    <citation type="journal article" date="2018" name="New Phytol.">
        <title>Phylogenomics of Endogonaceae and evolution of mycorrhizas within Mucoromycota.</title>
        <authorList>
            <person name="Chang Y."/>
            <person name="Desiro A."/>
            <person name="Na H."/>
            <person name="Sandor L."/>
            <person name="Lipzen A."/>
            <person name="Clum A."/>
            <person name="Barry K."/>
            <person name="Grigoriev I.V."/>
            <person name="Martin F.M."/>
            <person name="Stajich J.E."/>
            <person name="Smith M.E."/>
            <person name="Bonito G."/>
            <person name="Spatafora J.W."/>
        </authorList>
    </citation>
    <scope>NUCLEOTIDE SEQUENCE [LARGE SCALE GENOMIC DNA]</scope>
    <source>
        <strain evidence="8 9">AD002</strain>
    </source>
</reference>
<feature type="transmembrane region" description="Helical" evidence="6">
    <location>
        <begin position="311"/>
        <end position="331"/>
    </location>
</feature>
<evidence type="ECO:0000313" key="9">
    <source>
        <dbReference type="Proteomes" id="UP000274822"/>
    </source>
</evidence>
<feature type="transmembrane region" description="Helical" evidence="6">
    <location>
        <begin position="251"/>
        <end position="268"/>
    </location>
</feature>
<feature type="transmembrane region" description="Helical" evidence="6">
    <location>
        <begin position="125"/>
        <end position="145"/>
    </location>
</feature>
<dbReference type="Pfam" id="PF03151">
    <property type="entry name" value="TPT"/>
    <property type="match status" value="1"/>
</dbReference>
<feature type="region of interest" description="Disordered" evidence="5">
    <location>
        <begin position="1"/>
        <end position="58"/>
    </location>
</feature>
<feature type="compositionally biased region" description="Acidic residues" evidence="5">
    <location>
        <begin position="27"/>
        <end position="41"/>
    </location>
</feature>
<dbReference type="InterPro" id="IPR050186">
    <property type="entry name" value="TPT_transporter"/>
</dbReference>
<evidence type="ECO:0000256" key="5">
    <source>
        <dbReference type="SAM" id="MobiDB-lite"/>
    </source>
</evidence>
<dbReference type="EMBL" id="RBNJ01008544">
    <property type="protein sequence ID" value="RUS27365.1"/>
    <property type="molecule type" value="Genomic_DNA"/>
</dbReference>
<feature type="domain" description="Sugar phosphate transporter" evidence="7">
    <location>
        <begin position="138"/>
        <end position="425"/>
    </location>
</feature>
<evidence type="ECO:0000256" key="1">
    <source>
        <dbReference type="ARBA" id="ARBA00004141"/>
    </source>
</evidence>
<feature type="transmembrane region" description="Helical" evidence="6">
    <location>
        <begin position="351"/>
        <end position="368"/>
    </location>
</feature>
<keyword evidence="4 6" id="KW-0472">Membrane</keyword>
<dbReference type="AlphaFoldDB" id="A0A433QC62"/>
<protein>
    <submittedName>
        <fullName evidence="8">Triose-phosphate transporter family-domain-containing protein</fullName>
    </submittedName>
</protein>
<feature type="transmembrane region" description="Helical" evidence="6">
    <location>
        <begin position="380"/>
        <end position="402"/>
    </location>
</feature>
<gene>
    <name evidence="8" type="ORF">BC938DRAFT_483351</name>
</gene>
<dbReference type="GO" id="GO:0016020">
    <property type="term" value="C:membrane"/>
    <property type="evidence" value="ECO:0007669"/>
    <property type="project" value="UniProtKB-SubCell"/>
</dbReference>
<evidence type="ECO:0000256" key="6">
    <source>
        <dbReference type="SAM" id="Phobius"/>
    </source>
</evidence>
<dbReference type="InterPro" id="IPR004853">
    <property type="entry name" value="Sugar_P_trans_dom"/>
</dbReference>
<evidence type="ECO:0000313" key="8">
    <source>
        <dbReference type="EMBL" id="RUS27365.1"/>
    </source>
</evidence>
<dbReference type="PANTHER" id="PTHR11132">
    <property type="entry name" value="SOLUTE CARRIER FAMILY 35"/>
    <property type="match status" value="1"/>
</dbReference>
<accession>A0A433QC62</accession>
<evidence type="ECO:0000256" key="4">
    <source>
        <dbReference type="ARBA" id="ARBA00023136"/>
    </source>
</evidence>
<organism evidence="8 9">
    <name type="scientific">Jimgerdemannia flammicorona</name>
    <dbReference type="NCBI Taxonomy" id="994334"/>
    <lineage>
        <taxon>Eukaryota</taxon>
        <taxon>Fungi</taxon>
        <taxon>Fungi incertae sedis</taxon>
        <taxon>Mucoromycota</taxon>
        <taxon>Mucoromycotina</taxon>
        <taxon>Endogonomycetes</taxon>
        <taxon>Endogonales</taxon>
        <taxon>Endogonaceae</taxon>
        <taxon>Jimgerdemannia</taxon>
    </lineage>
</organism>
<evidence type="ECO:0000259" key="7">
    <source>
        <dbReference type="Pfam" id="PF03151"/>
    </source>
</evidence>
<proteinExistence type="predicted"/>
<dbReference type="Proteomes" id="UP000274822">
    <property type="component" value="Unassembled WGS sequence"/>
</dbReference>
<feature type="transmembrane region" description="Helical" evidence="6">
    <location>
        <begin position="408"/>
        <end position="427"/>
    </location>
</feature>
<feature type="transmembrane region" description="Helical" evidence="6">
    <location>
        <begin position="274"/>
        <end position="291"/>
    </location>
</feature>
<sequence>MDHSPNNYDPVPLLPPSRTSLASDGGSGDDDDDDDDDDDVTYFDGTPIMSRKPLPPLPQEARRTKFERTGRNKMLRSSAINIGWILLWWVCVPLEKTSCGKQGGLKSEVVSWDKIRVRAAELAHLRTRFIFIILTCQFATCLSLYNKWMFSSSHYNFRFPLFVTSIHMVVQFICAGSTLLVIPKLRPKHRPSMEDYLTKVLPCSFATSLDIGLSNLSLKTITLSFYTMCKSSTLAFVLVFAFIFKLEKLRLSLIGIILVISLGVLLMVMDETDFVFAGFAEVMTASVLGGLRWSLTQILLERESLGMNNPIASIFFLTPLMAAILLVTSAVVEGYHNIFWNSFFLTTAEGLHTIGVILVGGCLAFMMVMSEFFLISRTSVVTLSVCGIFKEVLTIFISSIIFGDILTPINIAGLCVTLLGIGAYNYLKIWQLQVSGDRQGAAEVRLAVDDDQPARPRPSIHLYNMVAESTPMLLMDGRMMGGYEDDEEDEEDDNGREVLEMT</sequence>
<dbReference type="SUPFAM" id="SSF103481">
    <property type="entry name" value="Multidrug resistance efflux transporter EmrE"/>
    <property type="match status" value="1"/>
</dbReference>
<feature type="transmembrane region" description="Helical" evidence="6">
    <location>
        <begin position="165"/>
        <end position="185"/>
    </location>
</feature>
<name>A0A433QC62_9FUNG</name>
<feature type="transmembrane region" description="Helical" evidence="6">
    <location>
        <begin position="223"/>
        <end position="244"/>
    </location>
</feature>
<keyword evidence="9" id="KW-1185">Reference proteome</keyword>